<protein>
    <recommendedName>
        <fullName evidence="3">DUF296 domain-containing protein</fullName>
    </recommendedName>
</protein>
<dbReference type="AlphaFoldDB" id="A0A2U2CIU9"/>
<evidence type="ECO:0000313" key="2">
    <source>
        <dbReference type="Proteomes" id="UP000244940"/>
    </source>
</evidence>
<organism evidence="1 2">
    <name type="scientific">Pararhodobacter marinus</name>
    <dbReference type="NCBI Taxonomy" id="2184063"/>
    <lineage>
        <taxon>Bacteria</taxon>
        <taxon>Pseudomonadati</taxon>
        <taxon>Pseudomonadota</taxon>
        <taxon>Alphaproteobacteria</taxon>
        <taxon>Rhodobacterales</taxon>
        <taxon>Paracoccaceae</taxon>
        <taxon>Pararhodobacter</taxon>
    </lineage>
</organism>
<dbReference type="Proteomes" id="UP000244940">
    <property type="component" value="Unassembled WGS sequence"/>
</dbReference>
<accession>A0A2U2CIU9</accession>
<gene>
    <name evidence="1" type="ORF">C4N9_01705</name>
</gene>
<evidence type="ECO:0000313" key="1">
    <source>
        <dbReference type="EMBL" id="PWE31749.1"/>
    </source>
</evidence>
<dbReference type="SUPFAM" id="SSF117856">
    <property type="entry name" value="AF0104/ALDC/Ptd012-like"/>
    <property type="match status" value="2"/>
</dbReference>
<comment type="caution">
    <text evidence="1">The sequence shown here is derived from an EMBL/GenBank/DDBJ whole genome shotgun (WGS) entry which is preliminary data.</text>
</comment>
<reference evidence="1 2" key="1">
    <citation type="submission" date="2018-05" db="EMBL/GenBank/DDBJ databases">
        <title>Pararhodobacter marina sp. nov., isolated from deep-sea water of the Indian Ocean.</title>
        <authorList>
            <person name="Lai Q.Sr."/>
            <person name="Liu X."/>
            <person name="Shao Z."/>
        </authorList>
    </citation>
    <scope>NUCLEOTIDE SEQUENCE [LARGE SCALE GENOMIC DNA]</scope>
    <source>
        <strain evidence="1 2">CIC4N-9</strain>
    </source>
</reference>
<dbReference type="RefSeq" id="WP_109531550.1">
    <property type="nucleotide sequence ID" value="NZ_QEYD01000001.1"/>
</dbReference>
<dbReference type="GeneID" id="94363593"/>
<dbReference type="OrthoDB" id="8720942at2"/>
<evidence type="ECO:0008006" key="3">
    <source>
        <dbReference type="Google" id="ProtNLM"/>
    </source>
</evidence>
<dbReference type="EMBL" id="QEYD01000001">
    <property type="protein sequence ID" value="PWE31749.1"/>
    <property type="molecule type" value="Genomic_DNA"/>
</dbReference>
<keyword evidence="2" id="KW-1185">Reference proteome</keyword>
<name>A0A2U2CIU9_9RHOB</name>
<sequence length="275" mass="28972">MIATLTHPGPAAPDRYALVPCHAEPVTVTLPPADTLAQSAALALADYDGGWLEIAVAPLANLDFVIPGEDPTGTHAAWYAGPFRMGAGTIRHLGMHVGRKEGGPWIHGHGRFAAPGWSGPDFGHVLPFESHLSRPATAQGWGIRGARLDVEPDPETAFPLFQPRAVGPRPDPNAALVTLRPNQDLLSALETAATAAGLGEARILGLGSLVHPKLQGQTRIDSHATEFLVTEGRLSGGVAEIEIDLVTLGSLRHRGRVERGVNGICITAEFLLVGR</sequence>
<dbReference type="Gene3D" id="3.30.1330.80">
    <property type="entry name" value="Hypothetical protein, similar to alpha- acetolactate decarboxylase, domain 2"/>
    <property type="match status" value="1"/>
</dbReference>
<proteinExistence type="predicted"/>